<organism evidence="2 4">
    <name type="scientific">Fulvivirga sedimenti</name>
    <dbReference type="NCBI Taxonomy" id="2879465"/>
    <lineage>
        <taxon>Bacteria</taxon>
        <taxon>Pseudomonadati</taxon>
        <taxon>Bacteroidota</taxon>
        <taxon>Cytophagia</taxon>
        <taxon>Cytophagales</taxon>
        <taxon>Fulvivirgaceae</taxon>
        <taxon>Fulvivirga</taxon>
    </lineage>
</organism>
<evidence type="ECO:0000313" key="4">
    <source>
        <dbReference type="Proteomes" id="UP001139409"/>
    </source>
</evidence>
<reference evidence="2" key="1">
    <citation type="submission" date="2021-09" db="EMBL/GenBank/DDBJ databases">
        <title>Fulvivirga sp. isolated from coastal sediment.</title>
        <authorList>
            <person name="Yu H."/>
        </authorList>
    </citation>
    <scope>NUCLEOTIDE SEQUENCE</scope>
    <source>
        <strain evidence="2">1062</strain>
    </source>
</reference>
<dbReference type="AlphaFoldDB" id="A0A9X1HPZ4"/>
<comment type="caution">
    <text evidence="2">The sequence shown here is derived from an EMBL/GenBank/DDBJ whole genome shotgun (WGS) entry which is preliminary data.</text>
</comment>
<dbReference type="EMBL" id="JAIXNE010000002">
    <property type="protein sequence ID" value="MCA6074633.1"/>
    <property type="molecule type" value="Genomic_DNA"/>
</dbReference>
<proteinExistence type="predicted"/>
<protein>
    <submittedName>
        <fullName evidence="2">Uncharacterized protein</fullName>
    </submittedName>
</protein>
<accession>A0A9X1HPZ4</accession>
<dbReference type="EMBL" id="JAIXNE010000004">
    <property type="protein sequence ID" value="MCA6076938.1"/>
    <property type="molecule type" value="Genomic_DNA"/>
</dbReference>
<evidence type="ECO:0000313" key="3">
    <source>
        <dbReference type="EMBL" id="MCA6076938.1"/>
    </source>
</evidence>
<gene>
    <name evidence="1" type="ORF">LDX50_07115</name>
    <name evidence="2" type="ORF">LDX50_13085</name>
    <name evidence="3" type="ORF">LDX50_18805</name>
</gene>
<dbReference type="Proteomes" id="UP001139409">
    <property type="component" value="Unassembled WGS sequence"/>
</dbReference>
<sequence>MKFLGGFITGVIVTFLGLFLLFKSSQSDVNTLSPEDSIPGLLMFPEKGECLTKSELKIFQTIKPNMALAEFGEFPNTTLVLLVNYNGKSYYDSEKIQVPPEMCARQIGTYQYETKMEIHKTVPVVSIE</sequence>
<evidence type="ECO:0000313" key="2">
    <source>
        <dbReference type="EMBL" id="MCA6075810.1"/>
    </source>
</evidence>
<name>A0A9X1HPZ4_9BACT</name>
<keyword evidence="4" id="KW-1185">Reference proteome</keyword>
<evidence type="ECO:0000313" key="1">
    <source>
        <dbReference type="EMBL" id="MCA6074633.1"/>
    </source>
</evidence>
<dbReference type="EMBL" id="JAIXNE010000003">
    <property type="protein sequence ID" value="MCA6075810.1"/>
    <property type="molecule type" value="Genomic_DNA"/>
</dbReference>
<dbReference type="RefSeq" id="WP_225697746.1">
    <property type="nucleotide sequence ID" value="NZ_JAIXNE010000002.1"/>
</dbReference>